<keyword evidence="6" id="KW-1133">Transmembrane helix</keyword>
<keyword evidence="4" id="KW-0863">Zinc-finger</keyword>
<reference evidence="10" key="1">
    <citation type="submission" date="2016-04" db="EMBL/GenBank/DDBJ databases">
        <authorList>
            <person name="Evans L.H."/>
            <person name="Alamgir A."/>
            <person name="Owens N."/>
            <person name="Weber N.D."/>
            <person name="Virtaneva K."/>
            <person name="Barbian K."/>
            <person name="Babar A."/>
            <person name="Rosenke K."/>
        </authorList>
    </citation>
    <scope>NUCLEOTIDE SEQUENCE [LARGE SCALE GENOMIC DNA]</scope>
    <source>
        <strain evidence="10">CBS 101.48</strain>
    </source>
</reference>
<keyword evidence="2" id="KW-0812">Transmembrane</keyword>
<dbReference type="PROSITE" id="PS51292">
    <property type="entry name" value="ZF_RING_CH"/>
    <property type="match status" value="1"/>
</dbReference>
<feature type="compositionally biased region" description="Low complexity" evidence="8">
    <location>
        <begin position="16"/>
        <end position="32"/>
    </location>
</feature>
<keyword evidence="11" id="KW-1185">Reference proteome</keyword>
<evidence type="ECO:0000256" key="3">
    <source>
        <dbReference type="ARBA" id="ARBA00022723"/>
    </source>
</evidence>
<dbReference type="SMART" id="SM00744">
    <property type="entry name" value="RINGv"/>
    <property type="match status" value="1"/>
</dbReference>
<dbReference type="STRING" id="4829.A0A163JPT2"/>
<proteinExistence type="predicted"/>
<evidence type="ECO:0000256" key="2">
    <source>
        <dbReference type="ARBA" id="ARBA00022692"/>
    </source>
</evidence>
<dbReference type="SUPFAM" id="SSF57850">
    <property type="entry name" value="RING/U-box"/>
    <property type="match status" value="1"/>
</dbReference>
<accession>A0A163JPT2</accession>
<evidence type="ECO:0000256" key="8">
    <source>
        <dbReference type="SAM" id="MobiDB-lite"/>
    </source>
</evidence>
<dbReference type="InParanoid" id="A0A163JPT2"/>
<feature type="region of interest" description="Disordered" evidence="8">
    <location>
        <begin position="1"/>
        <end position="32"/>
    </location>
</feature>
<keyword evidence="7" id="KW-0472">Membrane</keyword>
<evidence type="ECO:0000256" key="1">
    <source>
        <dbReference type="ARBA" id="ARBA00004141"/>
    </source>
</evidence>
<gene>
    <name evidence="10" type="primary">ABSGL_09996.1 scaffold 11783</name>
</gene>
<dbReference type="GO" id="GO:0016020">
    <property type="term" value="C:membrane"/>
    <property type="evidence" value="ECO:0007669"/>
    <property type="project" value="UniProtKB-SubCell"/>
</dbReference>
<evidence type="ECO:0000256" key="5">
    <source>
        <dbReference type="ARBA" id="ARBA00022833"/>
    </source>
</evidence>
<dbReference type="Pfam" id="PF12906">
    <property type="entry name" value="RINGv"/>
    <property type="match status" value="1"/>
</dbReference>
<sequence>MSLALAPEPVMDMNNPSPSSSPPLSSSSSSSLPTTERRCWICFGEDTDSDGRWVKPCPCSLVSHEQCLLDWIAENQKEGISTLKKVYCPQCAHPYYLFEHHSLSLRCLELLQRVAQSTAPYLMVVGLGCSIIVAASTYGVYAVLTLFGSKEGEKMLGPTSDWTWRTFLGLPSIPVALVASRLRMADGVLPLAAVILMRANAPLSVSWPPSPALIIGSLPWFRLVYFTVYSFIRNHLSHKLAIQPPTRRSRYTRLSLYQPSATTNVMTPPYDAAREGNSSTQSSRDNQETDLLYGRNSDLNVTIMGALLWPTISSFIGNCLKYIKYVRHYFPETFHRNILGGCLYVVAKDMIVLLYRYERICQRRSRRIRSFDDDDDNGRHSSH</sequence>
<dbReference type="OrthoDB" id="5817083at2759"/>
<dbReference type="FunCoup" id="A0A163JPT2">
    <property type="interactions" value="12"/>
</dbReference>
<dbReference type="InterPro" id="IPR011016">
    <property type="entry name" value="Znf_RING-CH"/>
</dbReference>
<protein>
    <recommendedName>
        <fullName evidence="9">RING-CH-type domain-containing protein</fullName>
    </recommendedName>
</protein>
<dbReference type="OMA" id="KRYCWVC"/>
<keyword evidence="3" id="KW-0479">Metal-binding</keyword>
<dbReference type="Proteomes" id="UP000078561">
    <property type="component" value="Unassembled WGS sequence"/>
</dbReference>
<evidence type="ECO:0000313" key="10">
    <source>
        <dbReference type="EMBL" id="SAM04136.1"/>
    </source>
</evidence>
<dbReference type="PANTHER" id="PTHR46283">
    <property type="entry name" value="E3 UBIQUITIN-PROTEIN LIGASE MARCH5"/>
    <property type="match status" value="1"/>
</dbReference>
<evidence type="ECO:0000259" key="9">
    <source>
        <dbReference type="PROSITE" id="PS51292"/>
    </source>
</evidence>
<name>A0A163JPT2_ABSGL</name>
<comment type="subcellular location">
    <subcellularLocation>
        <location evidence="1">Membrane</location>
        <topology evidence="1">Multi-pass membrane protein</topology>
    </subcellularLocation>
</comment>
<evidence type="ECO:0000256" key="6">
    <source>
        <dbReference type="ARBA" id="ARBA00022989"/>
    </source>
</evidence>
<dbReference type="Gene3D" id="3.30.40.10">
    <property type="entry name" value="Zinc/RING finger domain, C3HC4 (zinc finger)"/>
    <property type="match status" value="1"/>
</dbReference>
<feature type="domain" description="RING-CH-type" evidence="9">
    <location>
        <begin position="31"/>
        <end position="98"/>
    </location>
</feature>
<keyword evidence="5" id="KW-0862">Zinc</keyword>
<evidence type="ECO:0000313" key="11">
    <source>
        <dbReference type="Proteomes" id="UP000078561"/>
    </source>
</evidence>
<evidence type="ECO:0000256" key="7">
    <source>
        <dbReference type="ARBA" id="ARBA00023136"/>
    </source>
</evidence>
<dbReference type="AlphaFoldDB" id="A0A163JPT2"/>
<dbReference type="EMBL" id="LT554349">
    <property type="protein sequence ID" value="SAM04136.1"/>
    <property type="molecule type" value="Genomic_DNA"/>
</dbReference>
<dbReference type="InterPro" id="IPR013083">
    <property type="entry name" value="Znf_RING/FYVE/PHD"/>
</dbReference>
<feature type="region of interest" description="Disordered" evidence="8">
    <location>
        <begin position="262"/>
        <end position="286"/>
    </location>
</feature>
<evidence type="ECO:0000256" key="4">
    <source>
        <dbReference type="ARBA" id="ARBA00022771"/>
    </source>
</evidence>
<organism evidence="10">
    <name type="scientific">Absidia glauca</name>
    <name type="common">Pin mould</name>
    <dbReference type="NCBI Taxonomy" id="4829"/>
    <lineage>
        <taxon>Eukaryota</taxon>
        <taxon>Fungi</taxon>
        <taxon>Fungi incertae sedis</taxon>
        <taxon>Mucoromycota</taxon>
        <taxon>Mucoromycotina</taxon>
        <taxon>Mucoromycetes</taxon>
        <taxon>Mucorales</taxon>
        <taxon>Cunninghamellaceae</taxon>
        <taxon>Absidia</taxon>
    </lineage>
</organism>
<dbReference type="GO" id="GO:0008270">
    <property type="term" value="F:zinc ion binding"/>
    <property type="evidence" value="ECO:0007669"/>
    <property type="project" value="UniProtKB-KW"/>
</dbReference>